<dbReference type="Gene3D" id="3.90.70.10">
    <property type="entry name" value="Cysteine proteinases"/>
    <property type="match status" value="1"/>
</dbReference>
<protein>
    <submittedName>
        <fullName evidence="2">C39 family peptidase</fullName>
    </submittedName>
</protein>
<dbReference type="Proteomes" id="UP000564806">
    <property type="component" value="Unassembled WGS sequence"/>
</dbReference>
<dbReference type="InterPro" id="IPR039564">
    <property type="entry name" value="Peptidase_C39-like"/>
</dbReference>
<evidence type="ECO:0000313" key="3">
    <source>
        <dbReference type="Proteomes" id="UP000564806"/>
    </source>
</evidence>
<evidence type="ECO:0000313" key="2">
    <source>
        <dbReference type="EMBL" id="NUU64382.1"/>
    </source>
</evidence>
<keyword evidence="3" id="KW-1185">Reference proteome</keyword>
<dbReference type="AlphaFoldDB" id="A0A850EZJ7"/>
<accession>A0A850EZJ7</accession>
<feature type="domain" description="Peptidase C39-like" evidence="1">
    <location>
        <begin position="17"/>
        <end position="173"/>
    </location>
</feature>
<organism evidence="2 3">
    <name type="scientific">Paenibacillus agri</name>
    <dbReference type="NCBI Taxonomy" id="2744309"/>
    <lineage>
        <taxon>Bacteria</taxon>
        <taxon>Bacillati</taxon>
        <taxon>Bacillota</taxon>
        <taxon>Bacilli</taxon>
        <taxon>Bacillales</taxon>
        <taxon>Paenibacillaceae</taxon>
        <taxon>Paenibacillus</taxon>
    </lineage>
</organism>
<reference evidence="2" key="1">
    <citation type="submission" date="2020-06" db="EMBL/GenBank/DDBJ databases">
        <title>Paenibacillus sp. nov., isolated from soil.</title>
        <authorList>
            <person name="Seo Y.L."/>
        </authorList>
    </citation>
    <scope>NUCLEOTIDE SEQUENCE [LARGE SCALE GENOMIC DNA]</scope>
    <source>
        <strain evidence="2">JW14</strain>
    </source>
</reference>
<comment type="caution">
    <text evidence="2">The sequence shown here is derived from an EMBL/GenBank/DDBJ whole genome shotgun (WGS) entry which is preliminary data.</text>
</comment>
<name>A0A850EZJ7_9BACL</name>
<proteinExistence type="predicted"/>
<gene>
    <name evidence="2" type="ORF">HPT30_28910</name>
</gene>
<dbReference type="Pfam" id="PF13529">
    <property type="entry name" value="Peptidase_C39_2"/>
    <property type="match status" value="1"/>
</dbReference>
<dbReference type="RefSeq" id="WP_175374697.1">
    <property type="nucleotide sequence ID" value="NZ_JABWCS010000221.1"/>
</dbReference>
<dbReference type="EMBL" id="JABWCS010000221">
    <property type="protein sequence ID" value="NUU64382.1"/>
    <property type="molecule type" value="Genomic_DNA"/>
</dbReference>
<evidence type="ECO:0000259" key="1">
    <source>
        <dbReference type="Pfam" id="PF13529"/>
    </source>
</evidence>
<sequence length="206" mass="23154">MKAKEQNEILKISYPIPFYTQLVDFNDVNLQGFNSKQDAEHWQVRGCGIASIKMIIDGFQIYRGNKLSETYGEFVYRGVEIGAHCDRGWIHKGLVELAKEYKVSGQTFRQSNVNDVLSEIEKDRPCITSVSAGFNGGKMDSNGEIIKAGGHLIVVIGAVREDGELQGFVVNHPSSSSEYNLDNHFIPIDDFKRSFSGAFMSFWMNE</sequence>